<dbReference type="AlphaFoldDB" id="A0A0F9IAB8"/>
<reference evidence="2" key="1">
    <citation type="journal article" date="2015" name="Nature">
        <title>Complex archaea that bridge the gap between prokaryotes and eukaryotes.</title>
        <authorList>
            <person name="Spang A."/>
            <person name="Saw J.H."/>
            <person name="Jorgensen S.L."/>
            <person name="Zaremba-Niedzwiedzka K."/>
            <person name="Martijn J."/>
            <person name="Lind A.E."/>
            <person name="van Eijk R."/>
            <person name="Schleper C."/>
            <person name="Guy L."/>
            <person name="Ettema T.J."/>
        </authorList>
    </citation>
    <scope>NUCLEOTIDE SEQUENCE</scope>
</reference>
<evidence type="ECO:0000313" key="1">
    <source>
        <dbReference type="EMBL" id="KKL16101.1"/>
    </source>
</evidence>
<sequence length="53" mass="5991">MKPKIVHLAAKIAPDGRVSPLCAPRPRAINLKRATWTHFPKFVTCPKCRARIQ</sequence>
<comment type="caution">
    <text evidence="2">The sequence shown here is derived from an EMBL/GenBank/DDBJ whole genome shotgun (WGS) entry which is preliminary data.</text>
</comment>
<dbReference type="EMBL" id="LAZR01012905">
    <property type="protein sequence ID" value="KKM24531.1"/>
    <property type="molecule type" value="Genomic_DNA"/>
</dbReference>
<evidence type="ECO:0000313" key="2">
    <source>
        <dbReference type="EMBL" id="KKM24531.1"/>
    </source>
</evidence>
<dbReference type="EMBL" id="LAZR01039799">
    <property type="protein sequence ID" value="KKL16101.1"/>
    <property type="molecule type" value="Genomic_DNA"/>
</dbReference>
<proteinExistence type="predicted"/>
<gene>
    <name evidence="2" type="ORF">LCGC14_1604100</name>
    <name evidence="1" type="ORF">LCGC14_2498920</name>
</gene>
<protein>
    <submittedName>
        <fullName evidence="2">Uncharacterized protein</fullName>
    </submittedName>
</protein>
<organism evidence="2">
    <name type="scientific">marine sediment metagenome</name>
    <dbReference type="NCBI Taxonomy" id="412755"/>
    <lineage>
        <taxon>unclassified sequences</taxon>
        <taxon>metagenomes</taxon>
        <taxon>ecological metagenomes</taxon>
    </lineage>
</organism>
<accession>A0A0F9IAB8</accession>
<name>A0A0F9IAB8_9ZZZZ</name>